<dbReference type="PANTHER" id="PTHR16222">
    <property type="entry name" value="ADP-RIBOSYLGLYCOHYDROLASE"/>
    <property type="match status" value="1"/>
</dbReference>
<keyword evidence="1" id="KW-0479">Metal-binding</keyword>
<feature type="binding site" evidence="1">
    <location>
        <position position="63"/>
    </location>
    <ligand>
        <name>Mg(2+)</name>
        <dbReference type="ChEBI" id="CHEBI:18420"/>
        <label>1</label>
    </ligand>
</feature>
<feature type="binding site" evidence="1">
    <location>
        <position position="62"/>
    </location>
    <ligand>
        <name>Mg(2+)</name>
        <dbReference type="ChEBI" id="CHEBI:18420"/>
        <label>1</label>
    </ligand>
</feature>
<comment type="caution">
    <text evidence="2">The sequence shown here is derived from an EMBL/GenBank/DDBJ whole genome shotgun (WGS) entry which is preliminary data.</text>
</comment>
<reference evidence="2 3" key="1">
    <citation type="submission" date="2018-12" db="EMBL/GenBank/DDBJ databases">
        <authorList>
            <person name="Grouzdev D.S."/>
            <person name="Krutkina M.S."/>
        </authorList>
    </citation>
    <scope>NUCLEOTIDE SEQUENCE [LARGE SCALE GENOMIC DNA]</scope>
    <source>
        <strain evidence="2 3">RmlP026</strain>
    </source>
</reference>
<name>A0A4Q2U5I4_9HYPH</name>
<sequence length="315" mass="34110">MKYTDPRQGGIIERARGAMLGLAVGDALGSTLEFGPRIARIADYHREMTGGGPFGLDPGQWTDDTAMAFALAKSLVLRNGFDPHDVMTRFVAWYRRGEYSCTGSCFDIGGTTRQALERFERTGDPFAGLPDEDTAGNGSLMRLAPVALFGLDDEVEAIRIAREQSRLTHAAPVCVDACGYFVQLLRLTILGEEDPLKLALPRWSGHPEIMRAKTALWGGLERRQIRSGGYVVDTLQAALFSCANAPSFEYAVTLAVNLGGDADTVGAIAGALAGAKFGERGIPKQWLEPLAWRHKLGAMALSLVRTSSEVHLDRL</sequence>
<dbReference type="GO" id="GO:0046872">
    <property type="term" value="F:metal ion binding"/>
    <property type="evidence" value="ECO:0007669"/>
    <property type="project" value="UniProtKB-KW"/>
</dbReference>
<feature type="binding site" evidence="1">
    <location>
        <position position="261"/>
    </location>
    <ligand>
        <name>Mg(2+)</name>
        <dbReference type="ChEBI" id="CHEBI:18420"/>
        <label>1</label>
    </ligand>
</feature>
<dbReference type="EMBL" id="QYBB01000027">
    <property type="protein sequence ID" value="RYC30311.1"/>
    <property type="molecule type" value="Genomic_DNA"/>
</dbReference>
<dbReference type="PANTHER" id="PTHR16222:SF12">
    <property type="entry name" value="ADP-RIBOSYLGLYCOHYDROLASE-RELATED"/>
    <property type="match status" value="1"/>
</dbReference>
<dbReference type="InterPro" id="IPR005502">
    <property type="entry name" value="Ribosyl_crysJ1"/>
</dbReference>
<gene>
    <name evidence="2" type="ORF">D3273_19275</name>
</gene>
<dbReference type="InterPro" id="IPR050792">
    <property type="entry name" value="ADP-ribosylglycohydrolase"/>
</dbReference>
<feature type="binding site" evidence="1">
    <location>
        <position position="263"/>
    </location>
    <ligand>
        <name>Mg(2+)</name>
        <dbReference type="ChEBI" id="CHEBI:18420"/>
        <label>1</label>
    </ligand>
</feature>
<evidence type="ECO:0000313" key="2">
    <source>
        <dbReference type="EMBL" id="RYC30311.1"/>
    </source>
</evidence>
<dbReference type="AlphaFoldDB" id="A0A4Q2U5I4"/>
<dbReference type="Pfam" id="PF03747">
    <property type="entry name" value="ADP_ribosyl_GH"/>
    <property type="match status" value="1"/>
</dbReference>
<reference evidence="2 3" key="2">
    <citation type="submission" date="2019-02" db="EMBL/GenBank/DDBJ databases">
        <title>'Lichenibacterium ramalinii' gen. nov. sp. nov., 'Lichenibacterium minor' gen. nov. sp. nov.</title>
        <authorList>
            <person name="Pankratov T."/>
        </authorList>
    </citation>
    <scope>NUCLEOTIDE SEQUENCE [LARGE SCALE GENOMIC DNA]</scope>
    <source>
        <strain evidence="2 3">RmlP026</strain>
    </source>
</reference>
<evidence type="ECO:0000313" key="3">
    <source>
        <dbReference type="Proteomes" id="UP000290759"/>
    </source>
</evidence>
<organism evidence="2 3">
    <name type="scientific">Lichenibacterium minor</name>
    <dbReference type="NCBI Taxonomy" id="2316528"/>
    <lineage>
        <taxon>Bacteria</taxon>
        <taxon>Pseudomonadati</taxon>
        <taxon>Pseudomonadota</taxon>
        <taxon>Alphaproteobacteria</taxon>
        <taxon>Hyphomicrobiales</taxon>
        <taxon>Lichenihabitantaceae</taxon>
        <taxon>Lichenibacterium</taxon>
    </lineage>
</organism>
<protein>
    <submittedName>
        <fullName evidence="2">ADP-ribosylglycohydrolase family protein</fullName>
    </submittedName>
</protein>
<dbReference type="RefSeq" id="WP_129228528.1">
    <property type="nucleotide sequence ID" value="NZ_QYBB01000027.1"/>
</dbReference>
<accession>A0A4Q2U5I4</accession>
<comment type="cofactor">
    <cofactor evidence="1">
        <name>Mg(2+)</name>
        <dbReference type="ChEBI" id="CHEBI:18420"/>
    </cofactor>
    <text evidence="1">Binds 2 magnesium ions per subunit.</text>
</comment>
<feature type="binding site" evidence="1">
    <location>
        <position position="64"/>
    </location>
    <ligand>
        <name>Mg(2+)</name>
        <dbReference type="ChEBI" id="CHEBI:18420"/>
        <label>1</label>
    </ligand>
</feature>
<dbReference type="OrthoDB" id="9806482at2"/>
<dbReference type="GO" id="GO:0016787">
    <property type="term" value="F:hydrolase activity"/>
    <property type="evidence" value="ECO:0007669"/>
    <property type="project" value="UniProtKB-KW"/>
</dbReference>
<dbReference type="SUPFAM" id="SSF101478">
    <property type="entry name" value="ADP-ribosylglycohydrolase"/>
    <property type="match status" value="1"/>
</dbReference>
<dbReference type="Gene3D" id="1.10.4080.10">
    <property type="entry name" value="ADP-ribosylation/Crystallin J1"/>
    <property type="match status" value="1"/>
</dbReference>
<dbReference type="InterPro" id="IPR036705">
    <property type="entry name" value="Ribosyl_crysJ1_sf"/>
</dbReference>
<dbReference type="Proteomes" id="UP000290759">
    <property type="component" value="Unassembled WGS sequence"/>
</dbReference>
<feature type="binding site" evidence="1">
    <location>
        <position position="264"/>
    </location>
    <ligand>
        <name>Mg(2+)</name>
        <dbReference type="ChEBI" id="CHEBI:18420"/>
        <label>1</label>
    </ligand>
</feature>
<evidence type="ECO:0000256" key="1">
    <source>
        <dbReference type="PIRSR" id="PIRSR605502-1"/>
    </source>
</evidence>
<keyword evidence="1" id="KW-0460">Magnesium</keyword>
<keyword evidence="3" id="KW-1185">Reference proteome</keyword>
<keyword evidence="2" id="KW-0378">Hydrolase</keyword>
<proteinExistence type="predicted"/>